<dbReference type="AlphaFoldDB" id="A0A9D4S2C7"/>
<comment type="caution">
    <text evidence="1">The sequence shown here is derived from an EMBL/GenBank/DDBJ whole genome shotgun (WGS) entry which is preliminary data.</text>
</comment>
<organism evidence="1 2">
    <name type="scientific">Dreissena polymorpha</name>
    <name type="common">Zebra mussel</name>
    <name type="synonym">Mytilus polymorpha</name>
    <dbReference type="NCBI Taxonomy" id="45954"/>
    <lineage>
        <taxon>Eukaryota</taxon>
        <taxon>Metazoa</taxon>
        <taxon>Spiralia</taxon>
        <taxon>Lophotrochozoa</taxon>
        <taxon>Mollusca</taxon>
        <taxon>Bivalvia</taxon>
        <taxon>Autobranchia</taxon>
        <taxon>Heteroconchia</taxon>
        <taxon>Euheterodonta</taxon>
        <taxon>Imparidentia</taxon>
        <taxon>Neoheterodontei</taxon>
        <taxon>Myida</taxon>
        <taxon>Dreissenoidea</taxon>
        <taxon>Dreissenidae</taxon>
        <taxon>Dreissena</taxon>
    </lineage>
</organism>
<name>A0A9D4S2C7_DREPO</name>
<evidence type="ECO:0000313" key="2">
    <source>
        <dbReference type="Proteomes" id="UP000828390"/>
    </source>
</evidence>
<reference evidence="1" key="1">
    <citation type="journal article" date="2019" name="bioRxiv">
        <title>The Genome of the Zebra Mussel, Dreissena polymorpha: A Resource for Invasive Species Research.</title>
        <authorList>
            <person name="McCartney M.A."/>
            <person name="Auch B."/>
            <person name="Kono T."/>
            <person name="Mallez S."/>
            <person name="Zhang Y."/>
            <person name="Obille A."/>
            <person name="Becker A."/>
            <person name="Abrahante J.E."/>
            <person name="Garbe J."/>
            <person name="Badalamenti J.P."/>
            <person name="Herman A."/>
            <person name="Mangelson H."/>
            <person name="Liachko I."/>
            <person name="Sullivan S."/>
            <person name="Sone E.D."/>
            <person name="Koren S."/>
            <person name="Silverstein K.A.T."/>
            <person name="Beckman K.B."/>
            <person name="Gohl D.M."/>
        </authorList>
    </citation>
    <scope>NUCLEOTIDE SEQUENCE</scope>
    <source>
        <strain evidence="1">Duluth1</strain>
        <tissue evidence="1">Whole animal</tissue>
    </source>
</reference>
<keyword evidence="2" id="KW-1185">Reference proteome</keyword>
<accession>A0A9D4S2C7</accession>
<gene>
    <name evidence="1" type="ORF">DPMN_012007</name>
</gene>
<protein>
    <submittedName>
        <fullName evidence="1">Uncharacterized protein</fullName>
    </submittedName>
</protein>
<dbReference type="Proteomes" id="UP000828390">
    <property type="component" value="Unassembled WGS sequence"/>
</dbReference>
<evidence type="ECO:0000313" key="1">
    <source>
        <dbReference type="EMBL" id="KAH3887985.1"/>
    </source>
</evidence>
<sequence length="62" mass="7560">MFIHRDRAGFVDEATEFLQKLVHRDKNAKIIQSKIRERDESWSRTLEQHRQAEIENMKICFE</sequence>
<reference evidence="1" key="2">
    <citation type="submission" date="2020-11" db="EMBL/GenBank/DDBJ databases">
        <authorList>
            <person name="McCartney M.A."/>
            <person name="Auch B."/>
            <person name="Kono T."/>
            <person name="Mallez S."/>
            <person name="Becker A."/>
            <person name="Gohl D.M."/>
            <person name="Silverstein K.A.T."/>
            <person name="Koren S."/>
            <person name="Bechman K.B."/>
            <person name="Herman A."/>
            <person name="Abrahante J.E."/>
            <person name="Garbe J."/>
        </authorList>
    </citation>
    <scope>NUCLEOTIDE SEQUENCE</scope>
    <source>
        <strain evidence="1">Duluth1</strain>
        <tissue evidence="1">Whole animal</tissue>
    </source>
</reference>
<proteinExistence type="predicted"/>
<dbReference type="EMBL" id="JAIWYP010000001">
    <property type="protein sequence ID" value="KAH3887985.1"/>
    <property type="molecule type" value="Genomic_DNA"/>
</dbReference>